<keyword evidence="5" id="KW-0418">Kinase</keyword>
<dbReference type="PROSITE" id="PS50109">
    <property type="entry name" value="HIS_KIN"/>
    <property type="match status" value="1"/>
</dbReference>
<dbReference type="SMART" id="SM00387">
    <property type="entry name" value="HATPase_c"/>
    <property type="match status" value="1"/>
</dbReference>
<keyword evidence="10" id="KW-1185">Reference proteome</keyword>
<dbReference type="InterPro" id="IPR036890">
    <property type="entry name" value="HATPase_C_sf"/>
</dbReference>
<name>A0A1D8UUW2_9PROT</name>
<accession>A0A1D8UUW2</accession>
<dbReference type="KEGG" id="kba:A0U89_10085"/>
<dbReference type="PRINTS" id="PR00344">
    <property type="entry name" value="BCTRLSENSOR"/>
</dbReference>
<keyword evidence="4" id="KW-0808">Transferase</keyword>
<dbReference type="InterPro" id="IPR004358">
    <property type="entry name" value="Sig_transdc_His_kin-like_C"/>
</dbReference>
<keyword evidence="3" id="KW-0597">Phosphoprotein</keyword>
<dbReference type="Proteomes" id="UP000179145">
    <property type="component" value="Chromosome"/>
</dbReference>
<keyword evidence="6" id="KW-0902">Two-component regulatory system</keyword>
<evidence type="ECO:0000259" key="8">
    <source>
        <dbReference type="PROSITE" id="PS50109"/>
    </source>
</evidence>
<proteinExistence type="predicted"/>
<dbReference type="EC" id="2.7.13.3" evidence="2"/>
<dbReference type="FunFam" id="3.30.565.10:FF:000006">
    <property type="entry name" value="Sensor histidine kinase WalK"/>
    <property type="match status" value="1"/>
</dbReference>
<dbReference type="InterPro" id="IPR050351">
    <property type="entry name" value="BphY/WalK/GraS-like"/>
</dbReference>
<dbReference type="CDD" id="cd00075">
    <property type="entry name" value="HATPase"/>
    <property type="match status" value="1"/>
</dbReference>
<gene>
    <name evidence="9" type="ORF">A0U89_10085</name>
</gene>
<dbReference type="GO" id="GO:0016036">
    <property type="term" value="P:cellular response to phosphate starvation"/>
    <property type="evidence" value="ECO:0007669"/>
    <property type="project" value="TreeGrafter"/>
</dbReference>
<dbReference type="FunFam" id="1.10.287.130:FF:000001">
    <property type="entry name" value="Two-component sensor histidine kinase"/>
    <property type="match status" value="1"/>
</dbReference>
<dbReference type="SMART" id="SM00388">
    <property type="entry name" value="HisKA"/>
    <property type="match status" value="1"/>
</dbReference>
<evidence type="ECO:0000256" key="4">
    <source>
        <dbReference type="ARBA" id="ARBA00022679"/>
    </source>
</evidence>
<dbReference type="GO" id="GO:0000155">
    <property type="term" value="F:phosphorelay sensor kinase activity"/>
    <property type="evidence" value="ECO:0007669"/>
    <property type="project" value="InterPro"/>
</dbReference>
<evidence type="ECO:0000313" key="10">
    <source>
        <dbReference type="Proteomes" id="UP000179145"/>
    </source>
</evidence>
<sequence length="379" mass="42105">MFFAWLPWLLALVGWGVAWRAYWRPIEAQVLLKPPSVEENPFSSPFILAELLPAPVVLLDPSGKIRHANREAHAQFGDSLGAVIRHPAAQSVLVAIKPEQSVTTTLELDVPVRRVVQASFRCWSSEFGGTHQWGEGVLCVLDDRSEAEAVDRMRADFIAYASHELRTPLASLSGFIETLQGPAADDPAAQQQFLAIMAAQAARMQRLIERLLYLSRVQRLEHLRPQEMVSVLDVMDRVLEESAVIMRNAEAELDLLPVEEDCFFQGDEDQLVQVLLNLIENAVKYGGDGVRIRVGAHLEIKGGVEFCVSDNGPGVDEMHVPRLTERFYRVERQKRAPQSGTGLGLAIVKHIVDRHGGRLRLKSGEGQGMTCCIWLPLAA</sequence>
<dbReference type="STRING" id="153496.A0U89_10085"/>
<protein>
    <recommendedName>
        <fullName evidence="2">histidine kinase</fullName>
        <ecNumber evidence="2">2.7.13.3</ecNumber>
    </recommendedName>
</protein>
<comment type="catalytic activity">
    <reaction evidence="1">
        <text>ATP + protein L-histidine = ADP + protein N-phospho-L-histidine.</text>
        <dbReference type="EC" id="2.7.13.3"/>
    </reaction>
</comment>
<dbReference type="InterPro" id="IPR003661">
    <property type="entry name" value="HisK_dim/P_dom"/>
</dbReference>
<dbReference type="PANTHER" id="PTHR45453:SF1">
    <property type="entry name" value="PHOSPHATE REGULON SENSOR PROTEIN PHOR"/>
    <property type="match status" value="1"/>
</dbReference>
<dbReference type="Pfam" id="PF00512">
    <property type="entry name" value="HisKA"/>
    <property type="match status" value="1"/>
</dbReference>
<dbReference type="PANTHER" id="PTHR45453">
    <property type="entry name" value="PHOSPHATE REGULON SENSOR PROTEIN PHOR"/>
    <property type="match status" value="1"/>
</dbReference>
<evidence type="ECO:0000256" key="6">
    <source>
        <dbReference type="ARBA" id="ARBA00023012"/>
    </source>
</evidence>
<dbReference type="Gene3D" id="1.10.287.130">
    <property type="match status" value="1"/>
</dbReference>
<organism evidence="9 10">
    <name type="scientific">Kozakia baliensis</name>
    <dbReference type="NCBI Taxonomy" id="153496"/>
    <lineage>
        <taxon>Bacteria</taxon>
        <taxon>Pseudomonadati</taxon>
        <taxon>Pseudomonadota</taxon>
        <taxon>Alphaproteobacteria</taxon>
        <taxon>Acetobacterales</taxon>
        <taxon>Acetobacteraceae</taxon>
        <taxon>Kozakia</taxon>
    </lineage>
</organism>
<dbReference type="SUPFAM" id="SSF47384">
    <property type="entry name" value="Homodimeric domain of signal transducing histidine kinase"/>
    <property type="match status" value="1"/>
</dbReference>
<evidence type="ECO:0000256" key="3">
    <source>
        <dbReference type="ARBA" id="ARBA00022553"/>
    </source>
</evidence>
<evidence type="ECO:0000256" key="2">
    <source>
        <dbReference type="ARBA" id="ARBA00012438"/>
    </source>
</evidence>
<reference evidence="9 10" key="1">
    <citation type="journal article" date="2016" name="Microb. Cell Fact.">
        <title>Dissection of exopolysaccharide biosynthesis in Kozakia baliensis.</title>
        <authorList>
            <person name="Brandt J.U."/>
            <person name="Jakob F."/>
            <person name="Behr J."/>
            <person name="Geissler A.J."/>
            <person name="Vogel R.F."/>
        </authorList>
    </citation>
    <scope>NUCLEOTIDE SEQUENCE [LARGE SCALE GENOMIC DNA]</scope>
    <source>
        <strain evidence="9 10">DSM 14400</strain>
    </source>
</reference>
<dbReference type="Gene3D" id="3.30.565.10">
    <property type="entry name" value="Histidine kinase-like ATPase, C-terminal domain"/>
    <property type="match status" value="1"/>
</dbReference>
<evidence type="ECO:0000313" key="9">
    <source>
        <dbReference type="EMBL" id="AOX17429.1"/>
    </source>
</evidence>
<evidence type="ECO:0000256" key="7">
    <source>
        <dbReference type="ARBA" id="ARBA00023136"/>
    </source>
</evidence>
<keyword evidence="7" id="KW-0472">Membrane</keyword>
<dbReference type="SUPFAM" id="SSF55874">
    <property type="entry name" value="ATPase domain of HSP90 chaperone/DNA topoisomerase II/histidine kinase"/>
    <property type="match status" value="1"/>
</dbReference>
<dbReference type="EMBL" id="CP014674">
    <property type="protein sequence ID" value="AOX17429.1"/>
    <property type="molecule type" value="Genomic_DNA"/>
</dbReference>
<dbReference type="AlphaFoldDB" id="A0A1D8UUW2"/>
<dbReference type="GO" id="GO:0005886">
    <property type="term" value="C:plasma membrane"/>
    <property type="evidence" value="ECO:0007669"/>
    <property type="project" value="TreeGrafter"/>
</dbReference>
<feature type="domain" description="Histidine kinase" evidence="8">
    <location>
        <begin position="160"/>
        <end position="379"/>
    </location>
</feature>
<dbReference type="InterPro" id="IPR005467">
    <property type="entry name" value="His_kinase_dom"/>
</dbReference>
<dbReference type="RefSeq" id="WP_070403027.1">
    <property type="nucleotide sequence ID" value="NZ_BJVW01000001.1"/>
</dbReference>
<dbReference type="GO" id="GO:0004721">
    <property type="term" value="F:phosphoprotein phosphatase activity"/>
    <property type="evidence" value="ECO:0007669"/>
    <property type="project" value="TreeGrafter"/>
</dbReference>
<dbReference type="eggNOG" id="COG5002">
    <property type="taxonomic scope" value="Bacteria"/>
</dbReference>
<evidence type="ECO:0000256" key="1">
    <source>
        <dbReference type="ARBA" id="ARBA00000085"/>
    </source>
</evidence>
<dbReference type="Pfam" id="PF02518">
    <property type="entry name" value="HATPase_c"/>
    <property type="match status" value="1"/>
</dbReference>
<dbReference type="CDD" id="cd00082">
    <property type="entry name" value="HisKA"/>
    <property type="match status" value="1"/>
</dbReference>
<dbReference type="InterPro" id="IPR003594">
    <property type="entry name" value="HATPase_dom"/>
</dbReference>
<evidence type="ECO:0000256" key="5">
    <source>
        <dbReference type="ARBA" id="ARBA00022777"/>
    </source>
</evidence>
<dbReference type="InterPro" id="IPR036097">
    <property type="entry name" value="HisK_dim/P_sf"/>
</dbReference>